<dbReference type="STRING" id="1121290.CLAOCE_06920"/>
<dbReference type="Pfam" id="PF01248">
    <property type="entry name" value="Ribosomal_L7Ae"/>
    <property type="match status" value="1"/>
</dbReference>
<dbReference type="RefSeq" id="WP_070109651.1">
    <property type="nucleotide sequence ID" value="NZ_LZFO01000007.1"/>
</dbReference>
<dbReference type="OrthoDB" id="2353623at2"/>
<comment type="caution">
    <text evidence="2">The sequence shown here is derived from an EMBL/GenBank/DDBJ whole genome shotgun (WGS) entry which is preliminary data.</text>
</comment>
<feature type="domain" description="Ribosomal protein eL8/eL30/eS12/Gadd45" evidence="1">
    <location>
        <begin position="6"/>
        <end position="78"/>
    </location>
</feature>
<organism evidence="2 3">
    <name type="scientific">Clostridium acetireducens DSM 10703</name>
    <dbReference type="NCBI Taxonomy" id="1121290"/>
    <lineage>
        <taxon>Bacteria</taxon>
        <taxon>Bacillati</taxon>
        <taxon>Bacillota</taxon>
        <taxon>Clostridia</taxon>
        <taxon>Eubacteriales</taxon>
        <taxon>Clostridiaceae</taxon>
        <taxon>Clostridium</taxon>
    </lineage>
</organism>
<evidence type="ECO:0000259" key="1">
    <source>
        <dbReference type="Pfam" id="PF01248"/>
    </source>
</evidence>
<evidence type="ECO:0000313" key="3">
    <source>
        <dbReference type="Proteomes" id="UP000175744"/>
    </source>
</evidence>
<gene>
    <name evidence="2" type="primary">rplGB</name>
    <name evidence="2" type="ORF">CLOACE_06920</name>
</gene>
<sequence length="80" mass="8979">MVDRLTGKKVIGLKQTLKFMKNRKGIKIYIAKDADENLINRLEEVARDNSVDIEYVETMKKLGKLCGINVGAATALILKE</sequence>
<reference evidence="2 3" key="1">
    <citation type="submission" date="2016-06" db="EMBL/GenBank/DDBJ databases">
        <title>Genome sequence of Clostridium acetireducens DSM 10703.</title>
        <authorList>
            <person name="Poehlein A."/>
            <person name="Fluechter S."/>
            <person name="Duerre P."/>
            <person name="Daniel R."/>
        </authorList>
    </citation>
    <scope>NUCLEOTIDE SEQUENCE [LARGE SCALE GENOMIC DNA]</scope>
    <source>
        <strain evidence="2 3">DSM 10703</strain>
    </source>
</reference>
<dbReference type="Gene3D" id="3.30.1330.30">
    <property type="match status" value="1"/>
</dbReference>
<dbReference type="AlphaFoldDB" id="A0A1E8F0F9"/>
<dbReference type="Proteomes" id="UP000175744">
    <property type="component" value="Unassembled WGS sequence"/>
</dbReference>
<dbReference type="InterPro" id="IPR029064">
    <property type="entry name" value="Ribosomal_eL30-like_sf"/>
</dbReference>
<evidence type="ECO:0000313" key="2">
    <source>
        <dbReference type="EMBL" id="OFI06899.1"/>
    </source>
</evidence>
<dbReference type="EMBL" id="LZFO01000007">
    <property type="protein sequence ID" value="OFI06899.1"/>
    <property type="molecule type" value="Genomic_DNA"/>
</dbReference>
<dbReference type="InterPro" id="IPR004038">
    <property type="entry name" value="Ribosomal_eL8/eL30/eS12/Gad45"/>
</dbReference>
<accession>A0A1E8F0F9</accession>
<keyword evidence="3" id="KW-1185">Reference proteome</keyword>
<name>A0A1E8F0F9_9CLOT</name>
<protein>
    <submittedName>
        <fullName evidence="2">Ribosome-associated protein L7Ae-like protein</fullName>
    </submittedName>
</protein>
<proteinExistence type="predicted"/>
<dbReference type="SUPFAM" id="SSF55315">
    <property type="entry name" value="L30e-like"/>
    <property type="match status" value="1"/>
</dbReference>